<dbReference type="PRINTS" id="PR00344">
    <property type="entry name" value="BCTRLSENSOR"/>
</dbReference>
<gene>
    <name evidence="14" type="ORF">CLV72_102235</name>
</gene>
<feature type="transmembrane region" description="Helical" evidence="11">
    <location>
        <begin position="151"/>
        <end position="173"/>
    </location>
</feature>
<dbReference type="SMART" id="SM00304">
    <property type="entry name" value="HAMP"/>
    <property type="match status" value="1"/>
</dbReference>
<sequence>MVGLILVTSAGLLATSLISAIVLHTFMMERLDVELQVAAARAVTRVDETVSSTAADSPSPSPYFVAVLDPATGAITNTWGDTPRPDVVLDRLDRYSFAWLLRRAGDGEIFDLEGPPSSVPAHRATVRVNEQGVIVVAIPTDNAQILPQQLVLIQLVVSGLLIAALALAGRGLIARGLAPLDRMATTADRISAGEDLSERMPGAERDSEAGRLAVAINTMLGRIEQAFQARLRSERRVRAFAADASHELRTPLTTIRGYAELYRQGAIPPDQIGGAMRRIESEAERMSRLVAELLELARLDRPGSLEFARTDLVPLVNDAVADAAAVEPARPLEVDVPDTLDGTIDETRFRQVLANLLANVREHTPPDTPTRVSLRRDEDSAVLEIADQGPGMPTEDAARVFDRFYRGRRTPTGGSGLGLSIVHAIAEAHGGETGLTTAPGEGTTVTVRVPLAQ</sequence>
<dbReference type="InterPro" id="IPR036890">
    <property type="entry name" value="HATPase_C_sf"/>
</dbReference>
<evidence type="ECO:0000256" key="6">
    <source>
        <dbReference type="ARBA" id="ARBA00022692"/>
    </source>
</evidence>
<dbReference type="PANTHER" id="PTHR45436">
    <property type="entry name" value="SENSOR HISTIDINE KINASE YKOH"/>
    <property type="match status" value="1"/>
</dbReference>
<evidence type="ECO:0000259" key="13">
    <source>
        <dbReference type="PROSITE" id="PS50885"/>
    </source>
</evidence>
<dbReference type="Proteomes" id="UP000237846">
    <property type="component" value="Unassembled WGS sequence"/>
</dbReference>
<keyword evidence="5" id="KW-0808">Transferase</keyword>
<dbReference type="InterPro" id="IPR004358">
    <property type="entry name" value="Sig_transdc_His_kin-like_C"/>
</dbReference>
<dbReference type="SUPFAM" id="SSF158472">
    <property type="entry name" value="HAMP domain-like"/>
    <property type="match status" value="1"/>
</dbReference>
<dbReference type="EC" id="2.7.13.3" evidence="3"/>
<keyword evidence="8 11" id="KW-1133">Transmembrane helix</keyword>
<evidence type="ECO:0000256" key="8">
    <source>
        <dbReference type="ARBA" id="ARBA00022989"/>
    </source>
</evidence>
<keyword evidence="10 11" id="KW-0472">Membrane</keyword>
<keyword evidence="4" id="KW-0597">Phosphoprotein</keyword>
<evidence type="ECO:0000256" key="11">
    <source>
        <dbReference type="SAM" id="Phobius"/>
    </source>
</evidence>
<name>A0A2T0Q9R4_9ACTN</name>
<keyword evidence="15" id="KW-1185">Reference proteome</keyword>
<proteinExistence type="predicted"/>
<dbReference type="GO" id="GO:0005886">
    <property type="term" value="C:plasma membrane"/>
    <property type="evidence" value="ECO:0007669"/>
    <property type="project" value="UniProtKB-SubCell"/>
</dbReference>
<evidence type="ECO:0000313" key="15">
    <source>
        <dbReference type="Proteomes" id="UP000237846"/>
    </source>
</evidence>
<reference evidence="14 15" key="1">
    <citation type="submission" date="2018-03" db="EMBL/GenBank/DDBJ databases">
        <title>Genomic Encyclopedia of Archaeal and Bacterial Type Strains, Phase II (KMG-II): from individual species to whole genera.</title>
        <authorList>
            <person name="Goeker M."/>
        </authorList>
    </citation>
    <scope>NUCLEOTIDE SEQUENCE [LARGE SCALE GENOMIC DNA]</scope>
    <source>
        <strain evidence="14 15">DSM 45601</strain>
    </source>
</reference>
<dbReference type="Pfam" id="PF00512">
    <property type="entry name" value="HisKA"/>
    <property type="match status" value="1"/>
</dbReference>
<dbReference type="CDD" id="cd00082">
    <property type="entry name" value="HisKA"/>
    <property type="match status" value="1"/>
</dbReference>
<comment type="subcellular location">
    <subcellularLocation>
        <location evidence="2">Cell membrane</location>
    </subcellularLocation>
</comment>
<dbReference type="PANTHER" id="PTHR45436:SF5">
    <property type="entry name" value="SENSOR HISTIDINE KINASE TRCS"/>
    <property type="match status" value="1"/>
</dbReference>
<dbReference type="AlphaFoldDB" id="A0A2T0Q9R4"/>
<dbReference type="InterPro" id="IPR003594">
    <property type="entry name" value="HATPase_dom"/>
</dbReference>
<dbReference type="InterPro" id="IPR036097">
    <property type="entry name" value="HisK_dim/P_sf"/>
</dbReference>
<dbReference type="InterPro" id="IPR003660">
    <property type="entry name" value="HAMP_dom"/>
</dbReference>
<evidence type="ECO:0000256" key="2">
    <source>
        <dbReference type="ARBA" id="ARBA00004236"/>
    </source>
</evidence>
<protein>
    <recommendedName>
        <fullName evidence="3">histidine kinase</fullName>
        <ecNumber evidence="3">2.7.13.3</ecNumber>
    </recommendedName>
</protein>
<evidence type="ECO:0000256" key="3">
    <source>
        <dbReference type="ARBA" id="ARBA00012438"/>
    </source>
</evidence>
<dbReference type="SUPFAM" id="SSF55874">
    <property type="entry name" value="ATPase domain of HSP90 chaperone/DNA topoisomerase II/histidine kinase"/>
    <property type="match status" value="1"/>
</dbReference>
<evidence type="ECO:0000256" key="4">
    <source>
        <dbReference type="ARBA" id="ARBA00022553"/>
    </source>
</evidence>
<dbReference type="PROSITE" id="PS50109">
    <property type="entry name" value="HIS_KIN"/>
    <property type="match status" value="1"/>
</dbReference>
<dbReference type="PROSITE" id="PS50885">
    <property type="entry name" value="HAMP"/>
    <property type="match status" value="1"/>
</dbReference>
<dbReference type="Gene3D" id="6.10.340.10">
    <property type="match status" value="1"/>
</dbReference>
<dbReference type="Pfam" id="PF00672">
    <property type="entry name" value="HAMP"/>
    <property type="match status" value="1"/>
</dbReference>
<accession>A0A2T0Q9R4</accession>
<dbReference type="EMBL" id="PVZC01000002">
    <property type="protein sequence ID" value="PRY00604.1"/>
    <property type="molecule type" value="Genomic_DNA"/>
</dbReference>
<dbReference type="Pfam" id="PF02518">
    <property type="entry name" value="HATPase_c"/>
    <property type="match status" value="1"/>
</dbReference>
<dbReference type="OrthoDB" id="9786919at2"/>
<evidence type="ECO:0000256" key="10">
    <source>
        <dbReference type="ARBA" id="ARBA00023136"/>
    </source>
</evidence>
<feature type="domain" description="HAMP" evidence="13">
    <location>
        <begin position="174"/>
        <end position="228"/>
    </location>
</feature>
<evidence type="ECO:0000256" key="5">
    <source>
        <dbReference type="ARBA" id="ARBA00022679"/>
    </source>
</evidence>
<dbReference type="FunFam" id="1.10.287.130:FF:000001">
    <property type="entry name" value="Two-component sensor histidine kinase"/>
    <property type="match status" value="1"/>
</dbReference>
<dbReference type="GO" id="GO:0000155">
    <property type="term" value="F:phosphorelay sensor kinase activity"/>
    <property type="evidence" value="ECO:0007669"/>
    <property type="project" value="InterPro"/>
</dbReference>
<dbReference type="Gene3D" id="3.30.565.10">
    <property type="entry name" value="Histidine kinase-like ATPase, C-terminal domain"/>
    <property type="match status" value="1"/>
</dbReference>
<evidence type="ECO:0000259" key="12">
    <source>
        <dbReference type="PROSITE" id="PS50109"/>
    </source>
</evidence>
<comment type="catalytic activity">
    <reaction evidence="1">
        <text>ATP + protein L-histidine = ADP + protein N-phospho-L-histidine.</text>
        <dbReference type="EC" id="2.7.13.3"/>
    </reaction>
</comment>
<dbReference type="CDD" id="cd06225">
    <property type="entry name" value="HAMP"/>
    <property type="match status" value="1"/>
</dbReference>
<dbReference type="InterPro" id="IPR050428">
    <property type="entry name" value="TCS_sensor_his_kinase"/>
</dbReference>
<feature type="domain" description="Histidine kinase" evidence="12">
    <location>
        <begin position="243"/>
        <end position="453"/>
    </location>
</feature>
<evidence type="ECO:0000313" key="14">
    <source>
        <dbReference type="EMBL" id="PRY00604.1"/>
    </source>
</evidence>
<dbReference type="SMART" id="SM00387">
    <property type="entry name" value="HATPase_c"/>
    <property type="match status" value="1"/>
</dbReference>
<comment type="caution">
    <text evidence="14">The sequence shown here is derived from an EMBL/GenBank/DDBJ whole genome shotgun (WGS) entry which is preliminary data.</text>
</comment>
<dbReference type="CDD" id="cd00075">
    <property type="entry name" value="HATPase"/>
    <property type="match status" value="1"/>
</dbReference>
<dbReference type="SMART" id="SM00388">
    <property type="entry name" value="HisKA"/>
    <property type="match status" value="1"/>
</dbReference>
<evidence type="ECO:0000256" key="9">
    <source>
        <dbReference type="ARBA" id="ARBA00023012"/>
    </source>
</evidence>
<keyword evidence="7 14" id="KW-0418">Kinase</keyword>
<dbReference type="Gene3D" id="1.10.287.130">
    <property type="match status" value="1"/>
</dbReference>
<evidence type="ECO:0000256" key="7">
    <source>
        <dbReference type="ARBA" id="ARBA00022777"/>
    </source>
</evidence>
<evidence type="ECO:0000256" key="1">
    <source>
        <dbReference type="ARBA" id="ARBA00000085"/>
    </source>
</evidence>
<dbReference type="InterPro" id="IPR003661">
    <property type="entry name" value="HisK_dim/P_dom"/>
</dbReference>
<organism evidence="14 15">
    <name type="scientific">Allonocardiopsis opalescens</name>
    <dbReference type="NCBI Taxonomy" id="1144618"/>
    <lineage>
        <taxon>Bacteria</taxon>
        <taxon>Bacillati</taxon>
        <taxon>Actinomycetota</taxon>
        <taxon>Actinomycetes</taxon>
        <taxon>Streptosporangiales</taxon>
        <taxon>Allonocardiopsis</taxon>
    </lineage>
</organism>
<dbReference type="InterPro" id="IPR005467">
    <property type="entry name" value="His_kinase_dom"/>
</dbReference>
<dbReference type="SUPFAM" id="SSF47384">
    <property type="entry name" value="Homodimeric domain of signal transducing histidine kinase"/>
    <property type="match status" value="1"/>
</dbReference>
<keyword evidence="6 11" id="KW-0812">Transmembrane</keyword>
<keyword evidence="9" id="KW-0902">Two-component regulatory system</keyword>